<proteinExistence type="inferred from homology"/>
<comment type="caution">
    <text evidence="9">The sequence shown here is derived from an EMBL/GenBank/DDBJ whole genome shotgun (WGS) entry which is preliminary data.</text>
</comment>
<feature type="compositionally biased region" description="Gly residues" evidence="6">
    <location>
        <begin position="320"/>
        <end position="329"/>
    </location>
</feature>
<gene>
    <name evidence="9" type="ORF">MKZ38_009074</name>
</gene>
<feature type="compositionally biased region" description="Basic and acidic residues" evidence="6">
    <location>
        <begin position="406"/>
        <end position="420"/>
    </location>
</feature>
<name>A0AAD5RG65_9PEZI</name>
<feature type="domain" description="Rhodopsin" evidence="8">
    <location>
        <begin position="41"/>
        <end position="293"/>
    </location>
</feature>
<dbReference type="PANTHER" id="PTHR33048">
    <property type="entry name" value="PTH11-LIKE INTEGRAL MEMBRANE PROTEIN (AFU_ORTHOLOGUE AFUA_5G11245)"/>
    <property type="match status" value="1"/>
</dbReference>
<feature type="region of interest" description="Disordered" evidence="6">
    <location>
        <begin position="320"/>
        <end position="348"/>
    </location>
</feature>
<evidence type="ECO:0000256" key="3">
    <source>
        <dbReference type="ARBA" id="ARBA00022989"/>
    </source>
</evidence>
<dbReference type="Pfam" id="PF20684">
    <property type="entry name" value="Fung_rhodopsin"/>
    <property type="match status" value="1"/>
</dbReference>
<evidence type="ECO:0000256" key="5">
    <source>
        <dbReference type="ARBA" id="ARBA00038359"/>
    </source>
</evidence>
<keyword evidence="4 7" id="KW-0472">Membrane</keyword>
<feature type="transmembrane region" description="Helical" evidence="7">
    <location>
        <begin position="60"/>
        <end position="77"/>
    </location>
</feature>
<sequence>MSTNSASAEEAAAAAAAEAAFHKSTVTSWTLYSIGVLVTVLRTYARVVAVGFKNLRADDYLVWVAIIFYSVQSTLAYEVGNLAFGLANNGMTDAERAALSPSDPEYEFRIIGSKIQVAGWTIYSTLMCCLKLSMLIFYIRLTEGLGHRYRIPIYVGFALVIGTYIATVATVFGACRPFDKYWQISPDPGNVCQAAISKPIIWSSFAANVSTDIYLILIPIPLLWESGLRLLKKIALTFVLGAGIFVLVCAILKSVFVLVDPVHGAQLAGEWGTREAFVAVVTTNLPMIFPLLRIWLGPLIPSVLRSSQKAYIKTPTGFRTIGGGGGGGNPSYSGRNRRGGPPSANPITANMTFTESEERMMNDVKMQDMKTGGATTTTNSEHTSIGIVVSHEVDIRTEDIGSSNHDGAEHQPRQREREPW</sequence>
<dbReference type="EMBL" id="JAKWBI020000667">
    <property type="protein sequence ID" value="KAJ2893054.1"/>
    <property type="molecule type" value="Genomic_DNA"/>
</dbReference>
<feature type="region of interest" description="Disordered" evidence="6">
    <location>
        <begin position="398"/>
        <end position="420"/>
    </location>
</feature>
<evidence type="ECO:0000256" key="1">
    <source>
        <dbReference type="ARBA" id="ARBA00004141"/>
    </source>
</evidence>
<evidence type="ECO:0000256" key="2">
    <source>
        <dbReference type="ARBA" id="ARBA00022692"/>
    </source>
</evidence>
<dbReference type="Proteomes" id="UP001201980">
    <property type="component" value="Unassembled WGS sequence"/>
</dbReference>
<protein>
    <recommendedName>
        <fullName evidence="8">Rhodopsin domain-containing protein</fullName>
    </recommendedName>
</protein>
<dbReference type="InterPro" id="IPR052337">
    <property type="entry name" value="SAT4-like"/>
</dbReference>
<comment type="similarity">
    <text evidence="5">Belongs to the SAT4 family.</text>
</comment>
<reference evidence="9" key="1">
    <citation type="submission" date="2022-07" db="EMBL/GenBank/DDBJ databases">
        <title>Draft genome sequence of Zalerion maritima ATCC 34329, a (micro)plastics degrading marine fungus.</title>
        <authorList>
            <person name="Paco A."/>
            <person name="Goncalves M.F.M."/>
            <person name="Rocha-Santos T.A.P."/>
            <person name="Alves A."/>
        </authorList>
    </citation>
    <scope>NUCLEOTIDE SEQUENCE</scope>
    <source>
        <strain evidence="9">ATCC 34329</strain>
    </source>
</reference>
<dbReference type="InterPro" id="IPR049326">
    <property type="entry name" value="Rhodopsin_dom_fungi"/>
</dbReference>
<dbReference type="GO" id="GO:0016020">
    <property type="term" value="C:membrane"/>
    <property type="evidence" value="ECO:0007669"/>
    <property type="project" value="UniProtKB-SubCell"/>
</dbReference>
<evidence type="ECO:0000313" key="9">
    <source>
        <dbReference type="EMBL" id="KAJ2893054.1"/>
    </source>
</evidence>
<feature type="transmembrane region" description="Helical" evidence="7">
    <location>
        <begin position="236"/>
        <end position="256"/>
    </location>
</feature>
<dbReference type="AlphaFoldDB" id="A0AAD5RG65"/>
<feature type="transmembrane region" description="Helical" evidence="7">
    <location>
        <begin position="29"/>
        <end position="48"/>
    </location>
</feature>
<evidence type="ECO:0000256" key="4">
    <source>
        <dbReference type="ARBA" id="ARBA00023136"/>
    </source>
</evidence>
<evidence type="ECO:0000313" key="10">
    <source>
        <dbReference type="Proteomes" id="UP001201980"/>
    </source>
</evidence>
<evidence type="ECO:0000256" key="6">
    <source>
        <dbReference type="SAM" id="MobiDB-lite"/>
    </source>
</evidence>
<keyword evidence="2 7" id="KW-0812">Transmembrane</keyword>
<keyword evidence="3 7" id="KW-1133">Transmembrane helix</keyword>
<keyword evidence="10" id="KW-1185">Reference proteome</keyword>
<evidence type="ECO:0000256" key="7">
    <source>
        <dbReference type="SAM" id="Phobius"/>
    </source>
</evidence>
<feature type="transmembrane region" description="Helical" evidence="7">
    <location>
        <begin position="276"/>
        <end position="296"/>
    </location>
</feature>
<feature type="compositionally biased region" description="Low complexity" evidence="6">
    <location>
        <begin position="330"/>
        <end position="342"/>
    </location>
</feature>
<dbReference type="PANTHER" id="PTHR33048:SF105">
    <property type="match status" value="1"/>
</dbReference>
<feature type="transmembrane region" description="Helical" evidence="7">
    <location>
        <begin position="200"/>
        <end position="224"/>
    </location>
</feature>
<evidence type="ECO:0000259" key="8">
    <source>
        <dbReference type="Pfam" id="PF20684"/>
    </source>
</evidence>
<feature type="transmembrane region" description="Helical" evidence="7">
    <location>
        <begin position="151"/>
        <end position="172"/>
    </location>
</feature>
<comment type="subcellular location">
    <subcellularLocation>
        <location evidence="1">Membrane</location>
        <topology evidence="1">Multi-pass membrane protein</topology>
    </subcellularLocation>
</comment>
<feature type="transmembrane region" description="Helical" evidence="7">
    <location>
        <begin position="117"/>
        <end position="139"/>
    </location>
</feature>
<accession>A0AAD5RG65</accession>
<organism evidence="9 10">
    <name type="scientific">Zalerion maritima</name>
    <dbReference type="NCBI Taxonomy" id="339359"/>
    <lineage>
        <taxon>Eukaryota</taxon>
        <taxon>Fungi</taxon>
        <taxon>Dikarya</taxon>
        <taxon>Ascomycota</taxon>
        <taxon>Pezizomycotina</taxon>
        <taxon>Sordariomycetes</taxon>
        <taxon>Lulworthiomycetidae</taxon>
        <taxon>Lulworthiales</taxon>
        <taxon>Lulworthiaceae</taxon>
        <taxon>Zalerion</taxon>
    </lineage>
</organism>